<dbReference type="RefSeq" id="WP_016980312.1">
    <property type="nucleotide sequence ID" value="NZ_JACASD010000013.1"/>
</dbReference>
<evidence type="ECO:0000313" key="3">
    <source>
        <dbReference type="EMBL" id="NWE87648.1"/>
    </source>
</evidence>
<dbReference type="GO" id="GO:0015074">
    <property type="term" value="P:DNA integration"/>
    <property type="evidence" value="ECO:0007669"/>
    <property type="project" value="InterPro"/>
</dbReference>
<gene>
    <name evidence="3" type="ORF">HX893_05815</name>
</gene>
<keyword evidence="1" id="KW-0233">DNA recombination</keyword>
<dbReference type="Pfam" id="PF00589">
    <property type="entry name" value="Phage_integrase"/>
    <property type="match status" value="1"/>
</dbReference>
<evidence type="ECO:0000313" key="4">
    <source>
        <dbReference type="Proteomes" id="UP000585226"/>
    </source>
</evidence>
<dbReference type="GO" id="GO:0006310">
    <property type="term" value="P:DNA recombination"/>
    <property type="evidence" value="ECO:0007669"/>
    <property type="project" value="UniProtKB-KW"/>
</dbReference>
<dbReference type="SUPFAM" id="SSF56349">
    <property type="entry name" value="DNA breaking-rejoining enzymes"/>
    <property type="match status" value="1"/>
</dbReference>
<dbReference type="InterPro" id="IPR002104">
    <property type="entry name" value="Integrase_catalytic"/>
</dbReference>
<dbReference type="AlphaFoldDB" id="A0A7Y8FYH0"/>
<evidence type="ECO:0000256" key="1">
    <source>
        <dbReference type="ARBA" id="ARBA00023172"/>
    </source>
</evidence>
<dbReference type="Gene3D" id="1.10.443.10">
    <property type="entry name" value="Intergrase catalytic core"/>
    <property type="match status" value="1"/>
</dbReference>
<sequence length="506" mass="57278">MTKSAAQEHASPPSSLPAYVFRGPAYVTIRTRTNDQPKYVDTRLNVWTWYDGGTAMNIDWSGLKLSSEFVEIAKAFMAHMLEKYSPSTAYRAARMLHRVSESDISLKFPWAAEEIISAFNSWNSSREYVVVFRTLYRWVMDRGIAGFSNDIYLKIKDFKTERSSPYSRIFLSQSGLELDEEILLLKRIERQSLTDSWEDVQFNIVLHLGFELAPRSIQFHSLDIADFEFIESADHEKYYTLWLPMAKKVGQRKPERRPRKITSRLGVKISRHILEIQHRFGSGCEPLFVNPCGRRLSVSEIGSGLKHELGEAGIDRPNQVSILLRHHLGQSLADQGTPADMIAELLGHNSTVAARAYVTATPNIARIKEKALGKSPAYQRIMRSLLTGKIVKRRDTAPEAAVRGVIDTQYIGDIGACALPVHTHCPYNPIYACYTCKKFHPFADGRHEQVKDALQREAQRFIDMAEQAGDLSQNRPLAQHQITILAVSTTIERCRQHTEGAADDAV</sequence>
<dbReference type="InterPro" id="IPR013762">
    <property type="entry name" value="Integrase-like_cat_sf"/>
</dbReference>
<dbReference type="Proteomes" id="UP000585226">
    <property type="component" value="Unassembled WGS sequence"/>
</dbReference>
<accession>A0A7Y8FYH0</accession>
<dbReference type="EMBL" id="JACASD010000013">
    <property type="protein sequence ID" value="NWE87648.1"/>
    <property type="molecule type" value="Genomic_DNA"/>
</dbReference>
<name>A0A7Y8FYH0_9PSED</name>
<organism evidence="3 4">
    <name type="scientific">Pseudomonas reactans</name>
    <dbReference type="NCBI Taxonomy" id="117680"/>
    <lineage>
        <taxon>Bacteria</taxon>
        <taxon>Pseudomonadati</taxon>
        <taxon>Pseudomonadota</taxon>
        <taxon>Gammaproteobacteria</taxon>
        <taxon>Pseudomonadales</taxon>
        <taxon>Pseudomonadaceae</taxon>
        <taxon>Pseudomonas</taxon>
    </lineage>
</organism>
<reference evidence="3 4" key="1">
    <citation type="submission" date="2020-04" db="EMBL/GenBank/DDBJ databases">
        <title>Molecular characterization of pseudomonads from Agaricus bisporus reveal novel blotch 2 pathogens in Western Europe.</title>
        <authorList>
            <person name="Taparia T."/>
            <person name="Krijger M."/>
            <person name="Haynes E."/>
            <person name="Elpinstone J.G."/>
            <person name="Noble R."/>
            <person name="Van Der Wolf J."/>
        </authorList>
    </citation>
    <scope>NUCLEOTIDE SEQUENCE [LARGE SCALE GENOMIC DNA]</scope>
    <source>
        <strain evidence="3 4">P8021</strain>
    </source>
</reference>
<feature type="domain" description="Tyr recombinase" evidence="2">
    <location>
        <begin position="271"/>
        <end position="361"/>
    </location>
</feature>
<comment type="caution">
    <text evidence="3">The sequence shown here is derived from an EMBL/GenBank/DDBJ whole genome shotgun (WGS) entry which is preliminary data.</text>
</comment>
<dbReference type="InterPro" id="IPR011010">
    <property type="entry name" value="DNA_brk_join_enz"/>
</dbReference>
<evidence type="ECO:0000259" key="2">
    <source>
        <dbReference type="Pfam" id="PF00589"/>
    </source>
</evidence>
<dbReference type="GeneID" id="93425849"/>
<dbReference type="GO" id="GO:0003677">
    <property type="term" value="F:DNA binding"/>
    <property type="evidence" value="ECO:0007669"/>
    <property type="project" value="InterPro"/>
</dbReference>
<protein>
    <submittedName>
        <fullName evidence="3">Tyrosine-type recombinase/integrase</fullName>
    </submittedName>
</protein>
<proteinExistence type="predicted"/>